<evidence type="ECO:0000313" key="3">
    <source>
        <dbReference type="EMBL" id="VFK51714.1"/>
    </source>
</evidence>
<reference evidence="3" key="1">
    <citation type="submission" date="2019-02" db="EMBL/GenBank/DDBJ databases">
        <authorList>
            <person name="Gruber-Vodicka R. H."/>
            <person name="Seah K. B. B."/>
        </authorList>
    </citation>
    <scope>NUCLEOTIDE SEQUENCE</scope>
    <source>
        <strain evidence="2">BECK_BY2</strain>
        <strain evidence="3">BECK_BY3</strain>
    </source>
</reference>
<accession>A0A450ZD56</accession>
<dbReference type="EMBL" id="CAADFV010000003">
    <property type="protein sequence ID" value="VFK50470.1"/>
    <property type="molecule type" value="Genomic_DNA"/>
</dbReference>
<keyword evidence="1" id="KW-1133">Transmembrane helix</keyword>
<proteinExistence type="predicted"/>
<evidence type="ECO:0000313" key="2">
    <source>
        <dbReference type="EMBL" id="VFK50470.1"/>
    </source>
</evidence>
<keyword evidence="1" id="KW-0812">Transmembrane</keyword>
<sequence>MGTAPLFASYGGLPLTASMGTARGAFACLLLSHRRRQAKRSVPIISQGNPHAPVHCWSLFIIGNYSQSISCTTWEIDCPQSAVYHPRFTNRWNVL</sequence>
<dbReference type="EMBL" id="CAADFY010000003">
    <property type="protein sequence ID" value="VFK51714.1"/>
    <property type="molecule type" value="Genomic_DNA"/>
</dbReference>
<gene>
    <name evidence="2" type="ORF">BECKTUN1418E_GA0071001_100327</name>
    <name evidence="3" type="ORF">BECKTUN1418F_GA0071002_100327</name>
</gene>
<keyword evidence="1" id="KW-0472">Membrane</keyword>
<dbReference type="AlphaFoldDB" id="A0A450ZD56"/>
<protein>
    <submittedName>
        <fullName evidence="3">Uncharacterized protein</fullName>
    </submittedName>
</protein>
<feature type="transmembrane region" description="Helical" evidence="1">
    <location>
        <begin position="12"/>
        <end position="31"/>
    </location>
</feature>
<name>A0A450ZD56_9GAMM</name>
<organism evidence="3">
    <name type="scientific">Candidatus Kentrum sp. TUN</name>
    <dbReference type="NCBI Taxonomy" id="2126343"/>
    <lineage>
        <taxon>Bacteria</taxon>
        <taxon>Pseudomonadati</taxon>
        <taxon>Pseudomonadota</taxon>
        <taxon>Gammaproteobacteria</taxon>
        <taxon>Candidatus Kentrum</taxon>
    </lineage>
</organism>
<evidence type="ECO:0000256" key="1">
    <source>
        <dbReference type="SAM" id="Phobius"/>
    </source>
</evidence>